<dbReference type="Proteomes" id="UP000664859">
    <property type="component" value="Unassembled WGS sequence"/>
</dbReference>
<keyword evidence="3" id="KW-1133">Transmembrane helix</keyword>
<dbReference type="EMBL" id="JAFCMP010000005">
    <property type="protein sequence ID" value="KAG5192457.1"/>
    <property type="molecule type" value="Genomic_DNA"/>
</dbReference>
<organism evidence="4 5">
    <name type="scientific">Tribonema minus</name>
    <dbReference type="NCBI Taxonomy" id="303371"/>
    <lineage>
        <taxon>Eukaryota</taxon>
        <taxon>Sar</taxon>
        <taxon>Stramenopiles</taxon>
        <taxon>Ochrophyta</taxon>
        <taxon>PX clade</taxon>
        <taxon>Xanthophyceae</taxon>
        <taxon>Tribonematales</taxon>
        <taxon>Tribonemataceae</taxon>
        <taxon>Tribonema</taxon>
    </lineage>
</organism>
<keyword evidence="3" id="KW-0812">Transmembrane</keyword>
<evidence type="ECO:0000256" key="1">
    <source>
        <dbReference type="ARBA" id="ARBA00022737"/>
    </source>
</evidence>
<name>A0A835ZHU6_9STRA</name>
<dbReference type="InterPro" id="IPR039663">
    <property type="entry name" value="AIP/AIPL1/TTC9"/>
</dbReference>
<proteinExistence type="predicted"/>
<dbReference type="PANTHER" id="PTHR11242">
    <property type="entry name" value="ARYL HYDROCARBON RECEPTOR INTERACTING PROTEIN RELATED"/>
    <property type="match status" value="1"/>
</dbReference>
<gene>
    <name evidence="4" type="ORF">JKP88DRAFT_351884</name>
</gene>
<comment type="caution">
    <text evidence="4">The sequence shown here is derived from an EMBL/GenBank/DDBJ whole genome shotgun (WGS) entry which is preliminary data.</text>
</comment>
<evidence type="ECO:0000313" key="4">
    <source>
        <dbReference type="EMBL" id="KAG5192457.1"/>
    </source>
</evidence>
<reference evidence="4" key="1">
    <citation type="submission" date="2021-02" db="EMBL/GenBank/DDBJ databases">
        <title>First Annotated Genome of the Yellow-green Alga Tribonema minus.</title>
        <authorList>
            <person name="Mahan K.M."/>
        </authorList>
    </citation>
    <scope>NUCLEOTIDE SEQUENCE</scope>
    <source>
        <strain evidence="4">UTEX B ZZ1240</strain>
    </source>
</reference>
<evidence type="ECO:0000313" key="5">
    <source>
        <dbReference type="Proteomes" id="UP000664859"/>
    </source>
</evidence>
<keyword evidence="5" id="KW-1185">Reference proteome</keyword>
<evidence type="ECO:0000256" key="2">
    <source>
        <dbReference type="ARBA" id="ARBA00022803"/>
    </source>
</evidence>
<dbReference type="InterPro" id="IPR011990">
    <property type="entry name" value="TPR-like_helical_dom_sf"/>
</dbReference>
<dbReference type="AlphaFoldDB" id="A0A835ZHU6"/>
<dbReference type="PANTHER" id="PTHR11242:SF0">
    <property type="entry name" value="TPR_REGION DOMAIN-CONTAINING PROTEIN"/>
    <property type="match status" value="1"/>
</dbReference>
<protein>
    <submittedName>
        <fullName evidence="4">Uncharacterized protein</fullName>
    </submittedName>
</protein>
<dbReference type="OrthoDB" id="433738at2759"/>
<feature type="transmembrane region" description="Helical" evidence="3">
    <location>
        <begin position="214"/>
        <end position="232"/>
    </location>
</feature>
<keyword evidence="2" id="KW-0802">TPR repeat</keyword>
<dbReference type="SUPFAM" id="SSF48452">
    <property type="entry name" value="TPR-like"/>
    <property type="match status" value="1"/>
</dbReference>
<keyword evidence="3" id="KW-0472">Membrane</keyword>
<accession>A0A835ZHU6</accession>
<evidence type="ECO:0000256" key="3">
    <source>
        <dbReference type="SAM" id="Phobius"/>
    </source>
</evidence>
<dbReference type="Gene3D" id="1.25.40.10">
    <property type="entry name" value="Tetratricopeptide repeat domain"/>
    <property type="match status" value="1"/>
</dbReference>
<keyword evidence="1" id="KW-0677">Repeat</keyword>
<sequence>MKKEKSSIFETRLADASKLREAGNELFKAGDLAAAERRYRRALHHVDMDELQVQFGLTDAHRAALFAVKVPVLLNICQCALRSAAPGGAAEVIELATAAIAMDAGSAKAYFWRAKARMAAAGGGDIARAQEDMARAAELAPGDRGVRAGLQALRMRAREQERRSRRMWSGLFERARGGARQLGAAAAGGGGKGDGGLGVRGAAQGVRFLHRATMAFFVGTVALAVLGAVFVYRKGVLFPHQQEL</sequence>